<keyword evidence="3" id="KW-1185">Reference proteome</keyword>
<keyword evidence="1" id="KW-0472">Membrane</keyword>
<feature type="transmembrane region" description="Helical" evidence="1">
    <location>
        <begin position="36"/>
        <end position="56"/>
    </location>
</feature>
<dbReference type="EMBL" id="LT934111">
    <property type="protein sequence ID" value="VAH08026.1"/>
    <property type="molecule type" value="Genomic_DNA"/>
</dbReference>
<reference evidence="2 3" key="1">
    <citation type="submission" date="2017-09" db="EMBL/GenBank/DDBJ databases">
        <authorList>
            <consortium name="International Durum Wheat Genome Sequencing Consortium (IDWGSC)"/>
            <person name="Milanesi L."/>
        </authorList>
    </citation>
    <scope>NUCLEOTIDE SEQUENCE [LARGE SCALE GENOMIC DNA]</scope>
    <source>
        <strain evidence="3">cv. Svevo</strain>
    </source>
</reference>
<name>A0A9R0QEC9_TRITD</name>
<gene>
    <name evidence="2" type="ORF">TRITD_1Av1G175180</name>
</gene>
<dbReference type="Gramene" id="TRITD1Av1G175180.3">
    <property type="protein sequence ID" value="TRITD1Av1G175180.3"/>
    <property type="gene ID" value="TRITD1Av1G175180"/>
</dbReference>
<keyword evidence="1" id="KW-0812">Transmembrane</keyword>
<proteinExistence type="predicted"/>
<sequence>MLAISVWRHQSCTVMLSWYLLHSFSCFSTLDHAQALSGFGVCGAILCLSSYQHLILLLIPVEFLRWVIIAGAGGASSWFIFLNLKECTEGADMMALIASASVLQFALALFIKVFFFA</sequence>
<feature type="transmembrane region" description="Helical" evidence="1">
    <location>
        <begin position="63"/>
        <end position="81"/>
    </location>
</feature>
<organism evidence="2 3">
    <name type="scientific">Triticum turgidum subsp. durum</name>
    <name type="common">Durum wheat</name>
    <name type="synonym">Triticum durum</name>
    <dbReference type="NCBI Taxonomy" id="4567"/>
    <lineage>
        <taxon>Eukaryota</taxon>
        <taxon>Viridiplantae</taxon>
        <taxon>Streptophyta</taxon>
        <taxon>Embryophyta</taxon>
        <taxon>Tracheophyta</taxon>
        <taxon>Spermatophyta</taxon>
        <taxon>Magnoliopsida</taxon>
        <taxon>Liliopsida</taxon>
        <taxon>Poales</taxon>
        <taxon>Poaceae</taxon>
        <taxon>BOP clade</taxon>
        <taxon>Pooideae</taxon>
        <taxon>Triticodae</taxon>
        <taxon>Triticeae</taxon>
        <taxon>Triticinae</taxon>
        <taxon>Triticum</taxon>
    </lineage>
</organism>
<protein>
    <submittedName>
        <fullName evidence="2">Uncharacterized protein</fullName>
    </submittedName>
</protein>
<dbReference type="Proteomes" id="UP000324705">
    <property type="component" value="Chromosome 1A"/>
</dbReference>
<keyword evidence="1" id="KW-1133">Transmembrane helix</keyword>
<feature type="transmembrane region" description="Helical" evidence="1">
    <location>
        <begin position="93"/>
        <end position="115"/>
    </location>
</feature>
<evidence type="ECO:0000256" key="1">
    <source>
        <dbReference type="SAM" id="Phobius"/>
    </source>
</evidence>
<dbReference type="AlphaFoldDB" id="A0A9R0QEC9"/>
<evidence type="ECO:0000313" key="2">
    <source>
        <dbReference type="EMBL" id="VAH08026.1"/>
    </source>
</evidence>
<evidence type="ECO:0000313" key="3">
    <source>
        <dbReference type="Proteomes" id="UP000324705"/>
    </source>
</evidence>
<accession>A0A9R0QEC9</accession>